<dbReference type="GO" id="GO:0005634">
    <property type="term" value="C:nucleus"/>
    <property type="evidence" value="ECO:0007669"/>
    <property type="project" value="UniProtKB-SubCell"/>
</dbReference>
<dbReference type="SMART" id="SM00317">
    <property type="entry name" value="SET"/>
    <property type="match status" value="1"/>
</dbReference>
<dbReference type="AlphaFoldDB" id="A0AAF5HY94"/>
<dbReference type="GO" id="GO:0140941">
    <property type="term" value="F:histone H4K20me methyltransferase activity"/>
    <property type="evidence" value="ECO:0007669"/>
    <property type="project" value="UniProtKB-EC"/>
</dbReference>
<evidence type="ECO:0000256" key="8">
    <source>
        <dbReference type="ARBA" id="ARBA00022691"/>
    </source>
</evidence>
<evidence type="ECO:0000259" key="13">
    <source>
        <dbReference type="PROSITE" id="PS50280"/>
    </source>
</evidence>
<evidence type="ECO:0000256" key="4">
    <source>
        <dbReference type="ARBA" id="ARBA00022454"/>
    </source>
</evidence>
<dbReference type="PROSITE" id="PS51570">
    <property type="entry name" value="SAM_MT43_SUVAR420_2"/>
    <property type="match status" value="1"/>
</dbReference>
<keyword evidence="10" id="KW-0805">Transcription regulation</keyword>
<dbReference type="PROSITE" id="PS50280">
    <property type="entry name" value="SET"/>
    <property type="match status" value="1"/>
</dbReference>
<organism evidence="14 15">
    <name type="scientific">Strongyloides stercoralis</name>
    <name type="common">Threadworm</name>
    <dbReference type="NCBI Taxonomy" id="6248"/>
    <lineage>
        <taxon>Eukaryota</taxon>
        <taxon>Metazoa</taxon>
        <taxon>Ecdysozoa</taxon>
        <taxon>Nematoda</taxon>
        <taxon>Chromadorea</taxon>
        <taxon>Rhabditida</taxon>
        <taxon>Tylenchina</taxon>
        <taxon>Panagrolaimomorpha</taxon>
        <taxon>Strongyloidoidea</taxon>
        <taxon>Strongyloididae</taxon>
        <taxon>Strongyloides</taxon>
    </lineage>
</organism>
<keyword evidence="11" id="KW-0804">Transcription</keyword>
<evidence type="ECO:0000256" key="7">
    <source>
        <dbReference type="ARBA" id="ARBA00022679"/>
    </source>
</evidence>
<keyword evidence="12" id="KW-0539">Nucleus</keyword>
<evidence type="ECO:0000256" key="10">
    <source>
        <dbReference type="ARBA" id="ARBA00023015"/>
    </source>
</evidence>
<dbReference type="GO" id="GO:0032259">
    <property type="term" value="P:methylation"/>
    <property type="evidence" value="ECO:0007669"/>
    <property type="project" value="UniProtKB-KW"/>
</dbReference>
<dbReference type="EC" id="2.1.1.362" evidence="3"/>
<keyword evidence="6" id="KW-0489">Methyltransferase</keyword>
<keyword evidence="8" id="KW-0949">S-adenosyl-L-methionine</keyword>
<keyword evidence="14" id="KW-1185">Reference proteome</keyword>
<name>A0AAF5HY94_STRER</name>
<evidence type="ECO:0000256" key="2">
    <source>
        <dbReference type="ARBA" id="ARBA00004286"/>
    </source>
</evidence>
<comment type="subcellular location">
    <subcellularLocation>
        <location evidence="2">Chromosome</location>
    </subcellularLocation>
    <subcellularLocation>
        <location evidence="1">Nucleus</location>
    </subcellularLocation>
</comment>
<dbReference type="InterPro" id="IPR039977">
    <property type="entry name" value="Suv4-20/Set9"/>
</dbReference>
<dbReference type="PANTHER" id="PTHR12977:SF4">
    <property type="entry name" value="HISTONE-LYSINE N-METHYLTRANSFERASE KMT5B"/>
    <property type="match status" value="1"/>
</dbReference>
<keyword evidence="4" id="KW-0158">Chromosome</keyword>
<feature type="domain" description="SET" evidence="13">
    <location>
        <begin position="128"/>
        <end position="244"/>
    </location>
</feature>
<dbReference type="PANTHER" id="PTHR12977">
    <property type="entry name" value="SUPPRESSOR OF VARIEGATION 4-20-RELATED"/>
    <property type="match status" value="1"/>
</dbReference>
<dbReference type="InterPro" id="IPR046341">
    <property type="entry name" value="SET_dom_sf"/>
</dbReference>
<evidence type="ECO:0000256" key="1">
    <source>
        <dbReference type="ARBA" id="ARBA00004123"/>
    </source>
</evidence>
<keyword evidence="7" id="KW-0808">Transferase</keyword>
<dbReference type="InterPro" id="IPR001214">
    <property type="entry name" value="SET_dom"/>
</dbReference>
<evidence type="ECO:0000313" key="14">
    <source>
        <dbReference type="Proteomes" id="UP000035681"/>
    </source>
</evidence>
<dbReference type="SUPFAM" id="SSF82199">
    <property type="entry name" value="SET domain"/>
    <property type="match status" value="1"/>
</dbReference>
<protein>
    <recommendedName>
        <fullName evidence="3">[histone H4]-N-methyl-L-lysine(20) N-methyltransferase</fullName>
        <ecNumber evidence="3">2.1.1.362</ecNumber>
    </recommendedName>
</protein>
<evidence type="ECO:0000256" key="12">
    <source>
        <dbReference type="ARBA" id="ARBA00023242"/>
    </source>
</evidence>
<dbReference type="InterPro" id="IPR025790">
    <property type="entry name" value="Suv4-20_animal"/>
</dbReference>
<dbReference type="CDD" id="cd10524">
    <property type="entry name" value="SET_Suv4-20-like"/>
    <property type="match status" value="1"/>
</dbReference>
<keyword evidence="9" id="KW-0156">Chromatin regulator</keyword>
<dbReference type="Gene3D" id="2.170.270.10">
    <property type="entry name" value="SET domain"/>
    <property type="match status" value="1"/>
</dbReference>
<dbReference type="GO" id="GO:0005694">
    <property type="term" value="C:chromosome"/>
    <property type="evidence" value="ECO:0007669"/>
    <property type="project" value="UniProtKB-SubCell"/>
</dbReference>
<evidence type="ECO:0000313" key="15">
    <source>
        <dbReference type="WBParaSite" id="TCONS_00002352.p1"/>
    </source>
</evidence>
<sequence>MNNEEWEVKVTKLCSSTTIPEVPPIGHQMSLDDFMTFDDVANCIVIDILLGIRSHKMRPKKVFLTKDENVVCYKLLRKYLENFNVIKTLQGIFLLTSMKTFCLKMDGKQLIELRNHIHRYLMLFQPTSGISIQKCFKYSKEKFLGAKLVATRKFKANEQINMLYGVVKPLTEEQIKKVIKSGVNDFSIMISDRNEKQILWLGPGSFLNHDCNSNVKFDCRGIHTVILIATRNIEIGEELYLNYGDNYFGDNNKECQCESCEKVKNEKNNLLKWTPIMCKEIDENIVECLELISLRNGILKKIFDFQMPKNNFIILLSYIVEFLKYGFIDDGISKISNNQCFVRHKLEYLSNINYLLSLNYDINFIKIFTYFFKTFGICTTQGKVGTPTTKSIILEKNEAIFKYPFYEAIFGSDVAETLIEFQCKLFEQYHCEKVSLGQIISVLQNFINILRMKDFNKVFQDKINLQNKRIEDIEKYGFTLEFLFNTSDIRVDIFGNEFIEKEKKYIQRCIEGFEEITQENIKDYLSFDFIFSMINDKDNFKTMVNDLKTVLDKQNYNTKEQLLNNKIKGIEKIKTPLKIMINDFEKNDNDSLLISLYNDQLEEITCKYKRSKIIKQIDINNYILLDENKPKTVRSSVRLMKETSKHETYNIEPLLLKFYCNSTIEKNLKSRKRSFQKINQDFENFFCNRNRLKNGRKILKEIPK</sequence>
<reference evidence="15" key="1">
    <citation type="submission" date="2024-02" db="UniProtKB">
        <authorList>
            <consortium name="WormBaseParasite"/>
        </authorList>
    </citation>
    <scope>IDENTIFICATION</scope>
</reference>
<evidence type="ECO:0000256" key="9">
    <source>
        <dbReference type="ARBA" id="ARBA00022853"/>
    </source>
</evidence>
<evidence type="ECO:0000256" key="5">
    <source>
        <dbReference type="ARBA" id="ARBA00022491"/>
    </source>
</evidence>
<dbReference type="Gene3D" id="1.10.10.1700">
    <property type="entry name" value="Histone-lysine N-methyltransferase"/>
    <property type="match status" value="1"/>
</dbReference>
<keyword evidence="5" id="KW-0678">Repressor</keyword>
<evidence type="ECO:0000256" key="11">
    <source>
        <dbReference type="ARBA" id="ARBA00023163"/>
    </source>
</evidence>
<evidence type="ECO:0000256" key="3">
    <source>
        <dbReference type="ARBA" id="ARBA00012188"/>
    </source>
</evidence>
<dbReference type="Pfam" id="PF00856">
    <property type="entry name" value="SET"/>
    <property type="match status" value="1"/>
</dbReference>
<dbReference type="Proteomes" id="UP000035681">
    <property type="component" value="Unplaced"/>
</dbReference>
<evidence type="ECO:0000256" key="6">
    <source>
        <dbReference type="ARBA" id="ARBA00022603"/>
    </source>
</evidence>
<dbReference type="WBParaSite" id="TCONS_00002352.p1">
    <property type="protein sequence ID" value="TCONS_00002352.p1"/>
    <property type="gene ID" value="XLOC_002210"/>
</dbReference>
<proteinExistence type="predicted"/>
<accession>A0AAF5HY94</accession>
<dbReference type="InterPro" id="IPR041938">
    <property type="entry name" value="Hist-Lys_N-MTase_N"/>
</dbReference>